<evidence type="ECO:0008006" key="3">
    <source>
        <dbReference type="Google" id="ProtNLM"/>
    </source>
</evidence>
<dbReference type="RefSeq" id="WP_305106134.1">
    <property type="nucleotide sequence ID" value="NZ_JAUTWS010000026.1"/>
</dbReference>
<keyword evidence="2" id="KW-1185">Reference proteome</keyword>
<organism evidence="1 2">
    <name type="scientific">Paracraurococcus lichenis</name>
    <dbReference type="NCBI Taxonomy" id="3064888"/>
    <lineage>
        <taxon>Bacteria</taxon>
        <taxon>Pseudomonadati</taxon>
        <taxon>Pseudomonadota</taxon>
        <taxon>Alphaproteobacteria</taxon>
        <taxon>Acetobacterales</taxon>
        <taxon>Roseomonadaceae</taxon>
        <taxon>Paracraurococcus</taxon>
    </lineage>
</organism>
<name>A0ABT9E564_9PROT</name>
<gene>
    <name evidence="1" type="ORF">Q7A36_23205</name>
</gene>
<accession>A0ABT9E564</accession>
<comment type="caution">
    <text evidence="1">The sequence shown here is derived from an EMBL/GenBank/DDBJ whole genome shotgun (WGS) entry which is preliminary data.</text>
</comment>
<evidence type="ECO:0000313" key="1">
    <source>
        <dbReference type="EMBL" id="MDO9711278.1"/>
    </source>
</evidence>
<reference evidence="1 2" key="1">
    <citation type="submission" date="2023-08" db="EMBL/GenBank/DDBJ databases">
        <title>The draft genome sequence of Paracraurococcus sp. LOR1-02.</title>
        <authorList>
            <person name="Kingkaew E."/>
            <person name="Tanasupawat S."/>
        </authorList>
    </citation>
    <scope>NUCLEOTIDE SEQUENCE [LARGE SCALE GENOMIC DNA]</scope>
    <source>
        <strain evidence="1 2">LOR1-02</strain>
    </source>
</reference>
<evidence type="ECO:0000313" key="2">
    <source>
        <dbReference type="Proteomes" id="UP001243009"/>
    </source>
</evidence>
<proteinExistence type="predicted"/>
<dbReference type="EMBL" id="JAUTWS010000026">
    <property type="protein sequence ID" value="MDO9711278.1"/>
    <property type="molecule type" value="Genomic_DNA"/>
</dbReference>
<sequence>MENPRARLDAIFRGVTLKWQGPKGAYRAPWRALPEHMGKPDTVSRTHRRWAHAKLWRRLLQAVFEPDAPEELRGLAHWICCAYRRAIRVMGLAAITFARTLGAHSALPAPPHWLPDERLHAPWQRLVQGIAAALAAGLPWQPPPGLAGEADLPLLWDRIIGRKPLPRWAEPA</sequence>
<dbReference type="Proteomes" id="UP001243009">
    <property type="component" value="Unassembled WGS sequence"/>
</dbReference>
<protein>
    <recommendedName>
        <fullName evidence="3">Transposase</fullName>
    </recommendedName>
</protein>